<proteinExistence type="predicted"/>
<accession>X6M2N5</accession>
<keyword evidence="1" id="KW-0472">Membrane</keyword>
<name>X6M2N5_RETFI</name>
<gene>
    <name evidence="2" type="ORF">RFI_29540</name>
</gene>
<evidence type="ECO:0000313" key="2">
    <source>
        <dbReference type="EMBL" id="ETO07851.1"/>
    </source>
</evidence>
<organism evidence="2 3">
    <name type="scientific">Reticulomyxa filosa</name>
    <dbReference type="NCBI Taxonomy" id="46433"/>
    <lineage>
        <taxon>Eukaryota</taxon>
        <taxon>Sar</taxon>
        <taxon>Rhizaria</taxon>
        <taxon>Retaria</taxon>
        <taxon>Foraminifera</taxon>
        <taxon>Monothalamids</taxon>
        <taxon>Reticulomyxidae</taxon>
        <taxon>Reticulomyxa</taxon>
    </lineage>
</organism>
<reference evidence="2 3" key="1">
    <citation type="journal article" date="2013" name="Curr. Biol.">
        <title>The Genome of the Foraminiferan Reticulomyxa filosa.</title>
        <authorList>
            <person name="Glockner G."/>
            <person name="Hulsmann N."/>
            <person name="Schleicher M."/>
            <person name="Noegel A.A."/>
            <person name="Eichinger L."/>
            <person name="Gallinger C."/>
            <person name="Pawlowski J."/>
            <person name="Sierra R."/>
            <person name="Euteneuer U."/>
            <person name="Pillet L."/>
            <person name="Moustafa A."/>
            <person name="Platzer M."/>
            <person name="Groth M."/>
            <person name="Szafranski K."/>
            <person name="Schliwa M."/>
        </authorList>
    </citation>
    <scope>NUCLEOTIDE SEQUENCE [LARGE SCALE GENOMIC DNA]</scope>
</reference>
<comment type="caution">
    <text evidence="2">The sequence shown here is derived from an EMBL/GenBank/DDBJ whole genome shotgun (WGS) entry which is preliminary data.</text>
</comment>
<evidence type="ECO:0000256" key="1">
    <source>
        <dbReference type="SAM" id="Phobius"/>
    </source>
</evidence>
<feature type="transmembrane region" description="Helical" evidence="1">
    <location>
        <begin position="170"/>
        <end position="189"/>
    </location>
</feature>
<protein>
    <submittedName>
        <fullName evidence="2">Uncharacterized protein</fullName>
    </submittedName>
</protein>
<dbReference type="EMBL" id="ASPP01025653">
    <property type="protein sequence ID" value="ETO07851.1"/>
    <property type="molecule type" value="Genomic_DNA"/>
</dbReference>
<dbReference type="AlphaFoldDB" id="X6M2N5"/>
<keyword evidence="3" id="KW-1185">Reference proteome</keyword>
<sequence length="198" mass="23347">MELNQNEPQLAHFWPCDASFSVLQKYPFLLPNKCELFFILHDCLTDMFDDVSPYEATNMKTEHEQIGDLTKISTSQLHSKRQDTSERNLFTALAELVTWVYGANEVAQQNTARILQSHFKKVPELREMVFEEIVAEISSYLCEPSLKFDKDRLTTQQLSQLRFNKFLNEGTFFTFLIICMFGFDMIWQIHLPNLYYIY</sequence>
<dbReference type="Proteomes" id="UP000023152">
    <property type="component" value="Unassembled WGS sequence"/>
</dbReference>
<evidence type="ECO:0000313" key="3">
    <source>
        <dbReference type="Proteomes" id="UP000023152"/>
    </source>
</evidence>
<feature type="non-terminal residue" evidence="2">
    <location>
        <position position="198"/>
    </location>
</feature>
<keyword evidence="1" id="KW-1133">Transmembrane helix</keyword>
<keyword evidence="1" id="KW-0812">Transmembrane</keyword>